<dbReference type="EMBL" id="CACVAS010000066">
    <property type="protein sequence ID" value="CAA6814471.1"/>
    <property type="molecule type" value="Genomic_DNA"/>
</dbReference>
<accession>A0A6S6T122</accession>
<organism evidence="2">
    <name type="scientific">uncultured Sulfurovum sp</name>
    <dbReference type="NCBI Taxonomy" id="269237"/>
    <lineage>
        <taxon>Bacteria</taxon>
        <taxon>Pseudomonadati</taxon>
        <taxon>Campylobacterota</taxon>
        <taxon>Epsilonproteobacteria</taxon>
        <taxon>Campylobacterales</taxon>
        <taxon>Sulfurovaceae</taxon>
        <taxon>Sulfurovum</taxon>
        <taxon>environmental samples</taxon>
    </lineage>
</organism>
<gene>
    <name evidence="2" type="ORF">HELGO_WM3690</name>
</gene>
<sequence>MKRIILVIMMTLGSISLQAFSFDDLKDKVEKRIEDFKKFRNPSDMSAKEMVETMSMGVLSTDLITKAFKQALKIGVDQAVDTLGKKDGFMDNAAVRIPLPPPFSQMEDMMRMAGGGDMIDEFILSMNRAAARAAPQTAGIFVASVDDMSFNDAADMLMMDGSPATDYFKRHTRKDLKKLITPIIVKEMKTNKVYKYYDAIKKVANPMMKTFAKMTNFMDMAETFRLKKYIPQNAVNIEEYITEHTIDAIYFMIGQSEKMIRTNPVHQTTSELRKVFGKIMP</sequence>
<reference evidence="2" key="1">
    <citation type="submission" date="2020-01" db="EMBL/GenBank/DDBJ databases">
        <authorList>
            <person name="Meier V. D."/>
            <person name="Meier V D."/>
        </authorList>
    </citation>
    <scope>NUCLEOTIDE SEQUENCE</scope>
    <source>
        <strain evidence="2">HLG_WM_MAG_01</strain>
    </source>
</reference>
<feature type="signal peptide" evidence="1">
    <location>
        <begin position="1"/>
        <end position="21"/>
    </location>
</feature>
<dbReference type="Pfam" id="PF13852">
    <property type="entry name" value="DUF4197"/>
    <property type="match status" value="1"/>
</dbReference>
<dbReference type="InterPro" id="IPR025245">
    <property type="entry name" value="DUF4197"/>
</dbReference>
<evidence type="ECO:0000256" key="1">
    <source>
        <dbReference type="SAM" id="SignalP"/>
    </source>
</evidence>
<feature type="chain" id="PRO_5028057740" description="DUF4197 domain-containing protein" evidence="1">
    <location>
        <begin position="22"/>
        <end position="281"/>
    </location>
</feature>
<evidence type="ECO:0000313" key="2">
    <source>
        <dbReference type="EMBL" id="CAA6814471.1"/>
    </source>
</evidence>
<keyword evidence="1" id="KW-0732">Signal</keyword>
<proteinExistence type="predicted"/>
<protein>
    <recommendedName>
        <fullName evidence="3">DUF4197 domain-containing protein</fullName>
    </recommendedName>
</protein>
<evidence type="ECO:0008006" key="3">
    <source>
        <dbReference type="Google" id="ProtNLM"/>
    </source>
</evidence>
<name>A0A6S6T122_9BACT</name>
<dbReference type="AlphaFoldDB" id="A0A6S6T122"/>